<comment type="caution">
    <text evidence="4">The sequence shown here is derived from an EMBL/GenBank/DDBJ whole genome shotgun (WGS) entry which is preliminary data.</text>
</comment>
<evidence type="ECO:0000259" key="2">
    <source>
        <dbReference type="Pfam" id="PF00501"/>
    </source>
</evidence>
<dbReference type="PROSITE" id="PS00455">
    <property type="entry name" value="AMP_BINDING"/>
    <property type="match status" value="1"/>
</dbReference>
<evidence type="ECO:0000313" key="5">
    <source>
        <dbReference type="Proteomes" id="UP001240236"/>
    </source>
</evidence>
<keyword evidence="1 4" id="KW-0436">Ligase</keyword>
<dbReference type="InterPro" id="IPR000873">
    <property type="entry name" value="AMP-dep_synth/lig_dom"/>
</dbReference>
<dbReference type="EMBL" id="JAUSUZ010000001">
    <property type="protein sequence ID" value="MDQ0363543.1"/>
    <property type="molecule type" value="Genomic_DNA"/>
</dbReference>
<dbReference type="SUPFAM" id="SSF56801">
    <property type="entry name" value="Acetyl-CoA synthetase-like"/>
    <property type="match status" value="1"/>
</dbReference>
<dbReference type="InterPro" id="IPR020845">
    <property type="entry name" value="AMP-binding_CS"/>
</dbReference>
<dbReference type="Pfam" id="PF13193">
    <property type="entry name" value="AMP-binding_C"/>
    <property type="match status" value="1"/>
</dbReference>
<name>A0AAE4AWU3_9ACTN</name>
<keyword evidence="5" id="KW-1185">Reference proteome</keyword>
<dbReference type="InterPro" id="IPR025110">
    <property type="entry name" value="AMP-bd_C"/>
</dbReference>
<dbReference type="AlphaFoldDB" id="A0AAE4AWU3"/>
<organism evidence="4 5">
    <name type="scientific">Catenuloplanes indicus</name>
    <dbReference type="NCBI Taxonomy" id="137267"/>
    <lineage>
        <taxon>Bacteria</taxon>
        <taxon>Bacillati</taxon>
        <taxon>Actinomycetota</taxon>
        <taxon>Actinomycetes</taxon>
        <taxon>Micromonosporales</taxon>
        <taxon>Micromonosporaceae</taxon>
        <taxon>Catenuloplanes</taxon>
    </lineage>
</organism>
<dbReference type="InterPro" id="IPR050237">
    <property type="entry name" value="ATP-dep_AMP-bd_enzyme"/>
</dbReference>
<dbReference type="PANTHER" id="PTHR43767">
    <property type="entry name" value="LONG-CHAIN-FATTY-ACID--COA LIGASE"/>
    <property type="match status" value="1"/>
</dbReference>
<dbReference type="InterPro" id="IPR045851">
    <property type="entry name" value="AMP-bd_C_sf"/>
</dbReference>
<evidence type="ECO:0000313" key="4">
    <source>
        <dbReference type="EMBL" id="MDQ0363543.1"/>
    </source>
</evidence>
<sequence>MDGADWPGWPVEDARRYRAAGWWRGETFGELLSGWAARFAGRTALVDGDTRLTYADLDRAAHRLARALHARGLRRGDRVVVHLPNRAEFVTLWFALQRLGAVPVHAMPGHRRSEVGHLVERSGAVAYVGPDRHARFDHRPLAAELRAAYPGLDLVIIDGDVTGWDGFHRLADLLAADAAPIAEPDPPAAGDLALLLLSGGTTGTPKLIPRTHDDYACNARLSAEICELGPDSVYLAVLPMPFNFTMACPGVLGVLQAGGTVVVARDPSPATAFRLIARERVTIAALNPPLVPLWLQENAETAPDLSSLRLLQVGAARLADDVARRIEPELGARLQQVFGMAEGLINLTRPEDGPDTVCTTQGRPICPDDEVRVVGESGADVPDGEVGELLTRGPYTIRGYYRAGAVNREGFTADGFYRTGDQVRRLPSGHLVVVGRIKDQINRGGEKIDATEVEGHLAAYPGVLAAALVGVPDADFGEKPVAFLVCDGTPPAARAVGAFLRERGVAGYKHPDRVIAVESMPLTAVGKIDKKALTATLTS</sequence>
<dbReference type="Gene3D" id="3.40.50.980">
    <property type="match status" value="2"/>
</dbReference>
<gene>
    <name evidence="4" type="ORF">J2S42_000212</name>
</gene>
<dbReference type="FunFam" id="2.30.38.10:FF:000003">
    <property type="entry name" value="Vibriobactin-specific 2,3-dihydroxybenzoate-AMP ligase"/>
    <property type="match status" value="1"/>
</dbReference>
<dbReference type="Proteomes" id="UP001240236">
    <property type="component" value="Unassembled WGS sequence"/>
</dbReference>
<accession>A0AAE4AWU3</accession>
<dbReference type="RefSeq" id="WP_307234249.1">
    <property type="nucleotide sequence ID" value="NZ_JAUSUZ010000001.1"/>
</dbReference>
<feature type="domain" description="AMP-binding enzyme C-terminal" evidence="3">
    <location>
        <begin position="452"/>
        <end position="527"/>
    </location>
</feature>
<protein>
    <submittedName>
        <fullName evidence="4">2,3-dihydroxybenzoate-AMP ligase</fullName>
        <ecNumber evidence="4">6.2.1.71</ecNumber>
    </submittedName>
</protein>
<dbReference type="Pfam" id="PF00501">
    <property type="entry name" value="AMP-binding"/>
    <property type="match status" value="1"/>
</dbReference>
<proteinExistence type="predicted"/>
<dbReference type="Gene3D" id="3.30.300.30">
    <property type="match status" value="1"/>
</dbReference>
<reference evidence="4 5" key="1">
    <citation type="submission" date="2023-07" db="EMBL/GenBank/DDBJ databases">
        <title>Sequencing the genomes of 1000 actinobacteria strains.</title>
        <authorList>
            <person name="Klenk H.-P."/>
        </authorList>
    </citation>
    <scope>NUCLEOTIDE SEQUENCE [LARGE SCALE GENOMIC DNA]</scope>
    <source>
        <strain evidence="4 5">DSM 44709</strain>
    </source>
</reference>
<dbReference type="Gene3D" id="2.30.38.10">
    <property type="entry name" value="Luciferase, Domain 3"/>
    <property type="match status" value="1"/>
</dbReference>
<evidence type="ECO:0000259" key="3">
    <source>
        <dbReference type="Pfam" id="PF13193"/>
    </source>
</evidence>
<evidence type="ECO:0000256" key="1">
    <source>
        <dbReference type="ARBA" id="ARBA00022598"/>
    </source>
</evidence>
<dbReference type="EC" id="6.2.1.71" evidence="4"/>
<feature type="domain" description="AMP-dependent synthetase/ligase" evidence="2">
    <location>
        <begin position="35"/>
        <end position="401"/>
    </location>
</feature>
<dbReference type="GO" id="GO:0008668">
    <property type="term" value="F:2,3-dihydroxybenzoate--[aryl-carrier protein] ligase"/>
    <property type="evidence" value="ECO:0007669"/>
    <property type="project" value="UniProtKB-EC"/>
</dbReference>
<dbReference type="PANTHER" id="PTHR43767:SF1">
    <property type="entry name" value="NONRIBOSOMAL PEPTIDE SYNTHASE PES1 (EUROFUNG)-RELATED"/>
    <property type="match status" value="1"/>
</dbReference>